<sequence>MSSSLPLNSQSSSKSHSFHTKPLSLSPTNPTTPPSPHVSRKHRPPSISVTQNRSQLARRQSSISMAEQRRSKTYWPAFEERVIKQQDCIEGGYQEGI</sequence>
<feature type="compositionally biased region" description="Polar residues" evidence="1">
    <location>
        <begin position="47"/>
        <end position="65"/>
    </location>
</feature>
<gene>
    <name evidence="2" type="ORF">BDN71DRAFT_1061028</name>
</gene>
<dbReference type="Proteomes" id="UP000807025">
    <property type="component" value="Unassembled WGS sequence"/>
</dbReference>
<evidence type="ECO:0000313" key="3">
    <source>
        <dbReference type="Proteomes" id="UP000807025"/>
    </source>
</evidence>
<feature type="compositionally biased region" description="Low complexity" evidence="1">
    <location>
        <begin position="1"/>
        <end position="15"/>
    </location>
</feature>
<comment type="caution">
    <text evidence="2">The sequence shown here is derived from an EMBL/GenBank/DDBJ whole genome shotgun (WGS) entry which is preliminary data.</text>
</comment>
<evidence type="ECO:0000313" key="2">
    <source>
        <dbReference type="EMBL" id="KAF9493783.1"/>
    </source>
</evidence>
<evidence type="ECO:0000256" key="1">
    <source>
        <dbReference type="SAM" id="MobiDB-lite"/>
    </source>
</evidence>
<name>A0A9P5ZV97_PLEER</name>
<dbReference type="EMBL" id="MU154581">
    <property type="protein sequence ID" value="KAF9493783.1"/>
    <property type="molecule type" value="Genomic_DNA"/>
</dbReference>
<accession>A0A9P5ZV97</accession>
<dbReference type="AlphaFoldDB" id="A0A9P5ZV97"/>
<keyword evidence="3" id="KW-1185">Reference proteome</keyword>
<feature type="region of interest" description="Disordered" evidence="1">
    <location>
        <begin position="1"/>
        <end position="71"/>
    </location>
</feature>
<protein>
    <submittedName>
        <fullName evidence="2">Uncharacterized protein</fullName>
    </submittedName>
</protein>
<reference evidence="2" key="1">
    <citation type="submission" date="2020-11" db="EMBL/GenBank/DDBJ databases">
        <authorList>
            <consortium name="DOE Joint Genome Institute"/>
            <person name="Ahrendt S."/>
            <person name="Riley R."/>
            <person name="Andreopoulos W."/>
            <person name="Labutti K."/>
            <person name="Pangilinan J."/>
            <person name="Ruiz-Duenas F.J."/>
            <person name="Barrasa J.M."/>
            <person name="Sanchez-Garcia M."/>
            <person name="Camarero S."/>
            <person name="Miyauchi S."/>
            <person name="Serrano A."/>
            <person name="Linde D."/>
            <person name="Babiker R."/>
            <person name="Drula E."/>
            <person name="Ayuso-Fernandez I."/>
            <person name="Pacheco R."/>
            <person name="Padilla G."/>
            <person name="Ferreira P."/>
            <person name="Barriuso J."/>
            <person name="Kellner H."/>
            <person name="Castanera R."/>
            <person name="Alfaro M."/>
            <person name="Ramirez L."/>
            <person name="Pisabarro A.G."/>
            <person name="Kuo A."/>
            <person name="Tritt A."/>
            <person name="Lipzen A."/>
            <person name="He G."/>
            <person name="Yan M."/>
            <person name="Ng V."/>
            <person name="Cullen D."/>
            <person name="Martin F."/>
            <person name="Rosso M.-N."/>
            <person name="Henrissat B."/>
            <person name="Hibbett D."/>
            <person name="Martinez A.T."/>
            <person name="Grigoriev I.V."/>
        </authorList>
    </citation>
    <scope>NUCLEOTIDE SEQUENCE</scope>
    <source>
        <strain evidence="2">ATCC 90797</strain>
    </source>
</reference>
<organism evidence="2 3">
    <name type="scientific">Pleurotus eryngii</name>
    <name type="common">Boletus of the steppes</name>
    <dbReference type="NCBI Taxonomy" id="5323"/>
    <lineage>
        <taxon>Eukaryota</taxon>
        <taxon>Fungi</taxon>
        <taxon>Dikarya</taxon>
        <taxon>Basidiomycota</taxon>
        <taxon>Agaricomycotina</taxon>
        <taxon>Agaricomycetes</taxon>
        <taxon>Agaricomycetidae</taxon>
        <taxon>Agaricales</taxon>
        <taxon>Pleurotineae</taxon>
        <taxon>Pleurotaceae</taxon>
        <taxon>Pleurotus</taxon>
    </lineage>
</organism>
<proteinExistence type="predicted"/>